<dbReference type="Proteomes" id="UP000237105">
    <property type="component" value="Unassembled WGS sequence"/>
</dbReference>
<name>A0A2P5DN17_PARAD</name>
<evidence type="ECO:0000313" key="1">
    <source>
        <dbReference type="EMBL" id="PON74681.1"/>
    </source>
</evidence>
<gene>
    <name evidence="1" type="ORF">PanWU01x14_047400</name>
</gene>
<dbReference type="EMBL" id="JXTB01000027">
    <property type="protein sequence ID" value="PON74681.1"/>
    <property type="molecule type" value="Genomic_DNA"/>
</dbReference>
<evidence type="ECO:0000313" key="2">
    <source>
        <dbReference type="Proteomes" id="UP000237105"/>
    </source>
</evidence>
<reference evidence="2" key="1">
    <citation type="submission" date="2016-06" db="EMBL/GenBank/DDBJ databases">
        <title>Parallel loss of symbiosis genes in relatives of nitrogen-fixing non-legume Parasponia.</title>
        <authorList>
            <person name="Van Velzen R."/>
            <person name="Holmer R."/>
            <person name="Bu F."/>
            <person name="Rutten L."/>
            <person name="Van Zeijl A."/>
            <person name="Liu W."/>
            <person name="Santuari L."/>
            <person name="Cao Q."/>
            <person name="Sharma T."/>
            <person name="Shen D."/>
            <person name="Roswanjaya Y."/>
            <person name="Wardhani T."/>
            <person name="Kalhor M.S."/>
            <person name="Jansen J."/>
            <person name="Van den Hoogen J."/>
            <person name="Gungor B."/>
            <person name="Hartog M."/>
            <person name="Hontelez J."/>
            <person name="Verver J."/>
            <person name="Yang W.-C."/>
            <person name="Schijlen E."/>
            <person name="Repin R."/>
            <person name="Schilthuizen M."/>
            <person name="Schranz E."/>
            <person name="Heidstra R."/>
            <person name="Miyata K."/>
            <person name="Fedorova E."/>
            <person name="Kohlen W."/>
            <person name="Bisseling T."/>
            <person name="Smit S."/>
            <person name="Geurts R."/>
        </authorList>
    </citation>
    <scope>NUCLEOTIDE SEQUENCE [LARGE SCALE GENOMIC DNA]</scope>
    <source>
        <strain evidence="2">cv. WU1-14</strain>
    </source>
</reference>
<sequence length="96" mass="11560">MFAYNSLFCLAYIKQYEYYSHLLCYKLCFSQFYDGQALIFPMNMRENCCSLWPNLKHLKVMTYCDLMKESELREALCWVSPSLKTLVVEKKKEGYY</sequence>
<evidence type="ECO:0008006" key="3">
    <source>
        <dbReference type="Google" id="ProtNLM"/>
    </source>
</evidence>
<dbReference type="AlphaFoldDB" id="A0A2P5DN17"/>
<keyword evidence="2" id="KW-1185">Reference proteome</keyword>
<dbReference type="OrthoDB" id="612216at2759"/>
<accession>A0A2P5DN17</accession>
<organism evidence="1 2">
    <name type="scientific">Parasponia andersonii</name>
    <name type="common">Sponia andersonii</name>
    <dbReference type="NCBI Taxonomy" id="3476"/>
    <lineage>
        <taxon>Eukaryota</taxon>
        <taxon>Viridiplantae</taxon>
        <taxon>Streptophyta</taxon>
        <taxon>Embryophyta</taxon>
        <taxon>Tracheophyta</taxon>
        <taxon>Spermatophyta</taxon>
        <taxon>Magnoliopsida</taxon>
        <taxon>eudicotyledons</taxon>
        <taxon>Gunneridae</taxon>
        <taxon>Pentapetalae</taxon>
        <taxon>rosids</taxon>
        <taxon>fabids</taxon>
        <taxon>Rosales</taxon>
        <taxon>Cannabaceae</taxon>
        <taxon>Parasponia</taxon>
    </lineage>
</organism>
<proteinExistence type="predicted"/>
<comment type="caution">
    <text evidence="1">The sequence shown here is derived from an EMBL/GenBank/DDBJ whole genome shotgun (WGS) entry which is preliminary data.</text>
</comment>
<protein>
    <recommendedName>
        <fullName evidence="3">LRR domain containing protein</fullName>
    </recommendedName>
</protein>